<comment type="similarity">
    <text evidence="1">Belongs to the glycosyltransferase 2 family.</text>
</comment>
<dbReference type="AlphaFoldDB" id="A0A316HTS4"/>
<evidence type="ECO:0000256" key="3">
    <source>
        <dbReference type="ARBA" id="ARBA00022679"/>
    </source>
</evidence>
<dbReference type="RefSeq" id="WP_170120221.1">
    <property type="nucleotide sequence ID" value="NZ_MSZV01000025.1"/>
</dbReference>
<evidence type="ECO:0000313" key="4">
    <source>
        <dbReference type="EMBL" id="PWK84788.1"/>
    </source>
</evidence>
<comment type="caution">
    <text evidence="4">The sequence shown here is derived from an EMBL/GenBank/DDBJ whole genome shotgun (WGS) entry which is preliminary data.</text>
</comment>
<keyword evidence="3 4" id="KW-0808">Transferase</keyword>
<gene>
    <name evidence="4" type="ORF">C7456_11089</name>
</gene>
<dbReference type="SUPFAM" id="SSF53448">
    <property type="entry name" value="Nucleotide-diphospho-sugar transferases"/>
    <property type="match status" value="1"/>
</dbReference>
<dbReference type="Gene3D" id="3.90.550.10">
    <property type="entry name" value="Spore Coat Polysaccharide Biosynthesis Protein SpsA, Chain A"/>
    <property type="match status" value="1"/>
</dbReference>
<accession>A0A316HTS4</accession>
<name>A0A316HTS4_9GAMM</name>
<evidence type="ECO:0000256" key="1">
    <source>
        <dbReference type="ARBA" id="ARBA00006739"/>
    </source>
</evidence>
<sequence>MITSTTGAADTDENAAHHSVLGAVLINYRRADLTQRCVSSLLDQVDYIAVVDNSESAAETTRLQDALTGIARDSKTIVEILVSHTNVGFARGIQLGVDVLASIPQLEAILVINNDAQLGVSAVATLWQAMRMSRGLVLVAPHETTDGVPSVRWYQRTLALVSKRRLPGSFAYISGACLLIPKQLLSTPLFDADFFMYGEDVELSWRLTRSGVALTTVECTFTHAANSSSVTNSSFYEYHTARGHILLARKLAHNLPDRIVLTLGRAITLPLRALMRSARARNLTPVHALLQATAQPTVSRKPLP</sequence>
<dbReference type="Proteomes" id="UP000245812">
    <property type="component" value="Unassembled WGS sequence"/>
</dbReference>
<evidence type="ECO:0000313" key="5">
    <source>
        <dbReference type="Proteomes" id="UP000245812"/>
    </source>
</evidence>
<keyword evidence="5" id="KW-1185">Reference proteome</keyword>
<reference evidence="4 5" key="1">
    <citation type="submission" date="2018-05" db="EMBL/GenBank/DDBJ databases">
        <title>Genomic Encyclopedia of Type Strains, Phase IV (KMG-IV): sequencing the most valuable type-strain genomes for metagenomic binning, comparative biology and taxonomic classification.</title>
        <authorList>
            <person name="Goeker M."/>
        </authorList>
    </citation>
    <scope>NUCLEOTIDE SEQUENCE [LARGE SCALE GENOMIC DNA]</scope>
    <source>
        <strain evidence="4 5">DSM 14263</strain>
    </source>
</reference>
<evidence type="ECO:0000256" key="2">
    <source>
        <dbReference type="ARBA" id="ARBA00022676"/>
    </source>
</evidence>
<protein>
    <submittedName>
        <fullName evidence="4">GT2 family glycosyltransferase</fullName>
    </submittedName>
</protein>
<dbReference type="InterPro" id="IPR029044">
    <property type="entry name" value="Nucleotide-diphossugar_trans"/>
</dbReference>
<dbReference type="PANTHER" id="PTHR43179:SF12">
    <property type="entry name" value="GALACTOFURANOSYLTRANSFERASE GLFT2"/>
    <property type="match status" value="1"/>
</dbReference>
<dbReference type="GO" id="GO:0016757">
    <property type="term" value="F:glycosyltransferase activity"/>
    <property type="evidence" value="ECO:0007669"/>
    <property type="project" value="UniProtKB-KW"/>
</dbReference>
<proteinExistence type="inferred from homology"/>
<organism evidence="4 5">
    <name type="scientific">Fulvimonas soli</name>
    <dbReference type="NCBI Taxonomy" id="155197"/>
    <lineage>
        <taxon>Bacteria</taxon>
        <taxon>Pseudomonadati</taxon>
        <taxon>Pseudomonadota</taxon>
        <taxon>Gammaproteobacteria</taxon>
        <taxon>Lysobacterales</taxon>
        <taxon>Rhodanobacteraceae</taxon>
        <taxon>Fulvimonas</taxon>
    </lineage>
</organism>
<keyword evidence="2" id="KW-0328">Glycosyltransferase</keyword>
<dbReference type="EMBL" id="QGHC01000010">
    <property type="protein sequence ID" value="PWK84788.1"/>
    <property type="molecule type" value="Genomic_DNA"/>
</dbReference>
<dbReference type="PANTHER" id="PTHR43179">
    <property type="entry name" value="RHAMNOSYLTRANSFERASE WBBL"/>
    <property type="match status" value="1"/>
</dbReference>